<reference evidence="1 2" key="2">
    <citation type="submission" date="2018-11" db="EMBL/GenBank/DDBJ databases">
        <authorList>
            <consortium name="Pathogen Informatics"/>
        </authorList>
    </citation>
    <scope>NUCLEOTIDE SEQUENCE [LARGE SCALE GENOMIC DNA]</scope>
    <source>
        <strain evidence="1 2">NST_G2</strain>
    </source>
</reference>
<dbReference type="OrthoDB" id="6321932at2759"/>
<gene>
    <name evidence="1" type="ORF">SSLN_LOCUS14052</name>
</gene>
<evidence type="ECO:0000313" key="1">
    <source>
        <dbReference type="EMBL" id="VDM00438.1"/>
    </source>
</evidence>
<dbReference type="Proteomes" id="UP000275846">
    <property type="component" value="Unassembled WGS sequence"/>
</dbReference>
<accession>A0A183TC54</accession>
<keyword evidence="2" id="KW-1185">Reference proteome</keyword>
<dbReference type="EMBL" id="UYSU01038614">
    <property type="protein sequence ID" value="VDM00438.1"/>
    <property type="molecule type" value="Genomic_DNA"/>
</dbReference>
<evidence type="ECO:0000313" key="2">
    <source>
        <dbReference type="Proteomes" id="UP000275846"/>
    </source>
</evidence>
<protein>
    <submittedName>
        <fullName evidence="1 3">Uncharacterized protein</fullName>
    </submittedName>
</protein>
<proteinExistence type="predicted"/>
<name>A0A183TC54_SCHSO</name>
<organism evidence="3">
    <name type="scientific">Schistocephalus solidus</name>
    <name type="common">Tapeworm</name>
    <dbReference type="NCBI Taxonomy" id="70667"/>
    <lineage>
        <taxon>Eukaryota</taxon>
        <taxon>Metazoa</taxon>
        <taxon>Spiralia</taxon>
        <taxon>Lophotrochozoa</taxon>
        <taxon>Platyhelminthes</taxon>
        <taxon>Cestoda</taxon>
        <taxon>Eucestoda</taxon>
        <taxon>Diphyllobothriidea</taxon>
        <taxon>Diphyllobothriidae</taxon>
        <taxon>Schistocephalus</taxon>
    </lineage>
</organism>
<dbReference type="AlphaFoldDB" id="A0A183TC54"/>
<evidence type="ECO:0000313" key="3">
    <source>
        <dbReference type="WBParaSite" id="SSLN_0001459001-mRNA-1"/>
    </source>
</evidence>
<reference evidence="3" key="1">
    <citation type="submission" date="2016-06" db="UniProtKB">
        <authorList>
            <consortium name="WormBaseParasite"/>
        </authorList>
    </citation>
    <scope>IDENTIFICATION</scope>
</reference>
<dbReference type="WBParaSite" id="SSLN_0001459001-mRNA-1">
    <property type="protein sequence ID" value="SSLN_0001459001-mRNA-1"/>
    <property type="gene ID" value="SSLN_0001459001"/>
</dbReference>
<sequence>MLPTAYQALWTQLSDRKSQLEHVPYVHPNMGESMVDTLAIATQPRPDEGTVIISPSSTTYPAGATAHGGAIATKINSLGRQLRSMGVLTTLANLRTPVPDQIENKPSRALTSSTTDQVYSQSMIAQC</sequence>